<sequence>MRNPISNNVSSTTAVLLGALASGVNVCGPTWSLLKTAFLTLGVCLASMLALAFSSSDVIMMIHILIFVLISGTLFLLISSFLAQIGLVSVEQQMEEMGLGPSKEEKNSEELDKKS</sequence>
<dbReference type="EMBL" id="CM056817">
    <property type="protein sequence ID" value="KAJ8619763.1"/>
    <property type="molecule type" value="Genomic_DNA"/>
</dbReference>
<gene>
    <name evidence="1" type="ORF">MRB53_028292</name>
</gene>
<accession>A0ACC2KFA0</accession>
<evidence type="ECO:0000313" key="1">
    <source>
        <dbReference type="EMBL" id="KAJ8619763.1"/>
    </source>
</evidence>
<evidence type="ECO:0000313" key="2">
    <source>
        <dbReference type="Proteomes" id="UP001234297"/>
    </source>
</evidence>
<keyword evidence="2" id="KW-1185">Reference proteome</keyword>
<comment type="caution">
    <text evidence="1">The sequence shown here is derived from an EMBL/GenBank/DDBJ whole genome shotgun (WGS) entry which is preliminary data.</text>
</comment>
<protein>
    <submittedName>
        <fullName evidence="1">Uncharacterized protein</fullName>
    </submittedName>
</protein>
<reference evidence="1 2" key="1">
    <citation type="journal article" date="2022" name="Hortic Res">
        <title>A haplotype resolved chromosomal level avocado genome allows analysis of novel avocado genes.</title>
        <authorList>
            <person name="Nath O."/>
            <person name="Fletcher S.J."/>
            <person name="Hayward A."/>
            <person name="Shaw L.M."/>
            <person name="Masouleh A.K."/>
            <person name="Furtado A."/>
            <person name="Henry R.J."/>
            <person name="Mitter N."/>
        </authorList>
    </citation>
    <scope>NUCLEOTIDE SEQUENCE [LARGE SCALE GENOMIC DNA]</scope>
    <source>
        <strain evidence="2">cv. Hass</strain>
    </source>
</reference>
<organism evidence="1 2">
    <name type="scientific">Persea americana</name>
    <name type="common">Avocado</name>
    <dbReference type="NCBI Taxonomy" id="3435"/>
    <lineage>
        <taxon>Eukaryota</taxon>
        <taxon>Viridiplantae</taxon>
        <taxon>Streptophyta</taxon>
        <taxon>Embryophyta</taxon>
        <taxon>Tracheophyta</taxon>
        <taxon>Spermatophyta</taxon>
        <taxon>Magnoliopsida</taxon>
        <taxon>Magnoliidae</taxon>
        <taxon>Laurales</taxon>
        <taxon>Lauraceae</taxon>
        <taxon>Persea</taxon>
    </lineage>
</organism>
<proteinExistence type="predicted"/>
<dbReference type="Proteomes" id="UP001234297">
    <property type="component" value="Chromosome 9"/>
</dbReference>
<name>A0ACC2KFA0_PERAE</name>